<dbReference type="GO" id="GO:0016926">
    <property type="term" value="P:protein desumoylation"/>
    <property type="evidence" value="ECO:0007669"/>
    <property type="project" value="TreeGrafter"/>
</dbReference>
<organism evidence="8 9">
    <name type="scientific">Porphyridium purpureum</name>
    <name type="common">Red alga</name>
    <name type="synonym">Porphyridium cruentum</name>
    <dbReference type="NCBI Taxonomy" id="35688"/>
    <lineage>
        <taxon>Eukaryota</taxon>
        <taxon>Rhodophyta</taxon>
        <taxon>Bangiophyceae</taxon>
        <taxon>Porphyridiales</taxon>
        <taxon>Porphyridiaceae</taxon>
        <taxon>Porphyridium</taxon>
    </lineage>
</organism>
<feature type="compositionally biased region" description="Basic and acidic residues" evidence="6">
    <location>
        <begin position="91"/>
        <end position="106"/>
    </location>
</feature>
<comment type="caution">
    <text evidence="8">The sequence shown here is derived from an EMBL/GenBank/DDBJ whole genome shotgun (WGS) entry which is preliminary data.</text>
</comment>
<dbReference type="OrthoDB" id="5998at2759"/>
<accession>A0A5J4YNV1</accession>
<feature type="region of interest" description="Disordered" evidence="6">
    <location>
        <begin position="489"/>
        <end position="533"/>
    </location>
</feature>
<dbReference type="EMBL" id="VRMN01000007">
    <property type="protein sequence ID" value="KAA8493201.1"/>
    <property type="molecule type" value="Genomic_DNA"/>
</dbReference>
<gene>
    <name evidence="8" type="ORF">FVE85_8646</name>
</gene>
<dbReference type="PANTHER" id="PTHR46896">
    <property type="entry name" value="SENTRIN-SPECIFIC PROTEASE"/>
    <property type="match status" value="1"/>
</dbReference>
<keyword evidence="2" id="KW-0597">Phosphoprotein</keyword>
<feature type="compositionally biased region" description="Basic and acidic residues" evidence="6">
    <location>
        <begin position="489"/>
        <end position="498"/>
    </location>
</feature>
<feature type="region of interest" description="Disordered" evidence="6">
    <location>
        <begin position="300"/>
        <end position="327"/>
    </location>
</feature>
<keyword evidence="9" id="KW-1185">Reference proteome</keyword>
<reference evidence="9" key="1">
    <citation type="journal article" date="2019" name="Nat. Commun.">
        <title>Expansion of phycobilisome linker gene families in mesophilic red algae.</title>
        <authorList>
            <person name="Lee J."/>
            <person name="Kim D."/>
            <person name="Bhattacharya D."/>
            <person name="Yoon H.S."/>
        </authorList>
    </citation>
    <scope>NUCLEOTIDE SEQUENCE [LARGE SCALE GENOMIC DNA]</scope>
    <source>
        <strain evidence="9">CCMP 1328</strain>
    </source>
</reference>
<evidence type="ECO:0000313" key="9">
    <source>
        <dbReference type="Proteomes" id="UP000324585"/>
    </source>
</evidence>
<dbReference type="AlphaFoldDB" id="A0A5J4YNV1"/>
<feature type="domain" description="Ubiquitin-like protease family profile" evidence="7">
    <location>
        <begin position="555"/>
        <end position="799"/>
    </location>
</feature>
<dbReference type="InterPro" id="IPR038765">
    <property type="entry name" value="Papain-like_cys_pep_sf"/>
</dbReference>
<evidence type="ECO:0000256" key="2">
    <source>
        <dbReference type="ARBA" id="ARBA00022553"/>
    </source>
</evidence>
<keyword evidence="4" id="KW-0833">Ubl conjugation pathway</keyword>
<dbReference type="Gene3D" id="3.30.310.130">
    <property type="entry name" value="Ubiquitin-related"/>
    <property type="match status" value="1"/>
</dbReference>
<evidence type="ECO:0000313" key="8">
    <source>
        <dbReference type="EMBL" id="KAA8493201.1"/>
    </source>
</evidence>
<evidence type="ECO:0000259" key="7">
    <source>
        <dbReference type="PROSITE" id="PS50600"/>
    </source>
</evidence>
<dbReference type="GO" id="GO:0006508">
    <property type="term" value="P:proteolysis"/>
    <property type="evidence" value="ECO:0007669"/>
    <property type="project" value="UniProtKB-KW"/>
</dbReference>
<dbReference type="PROSITE" id="PS50600">
    <property type="entry name" value="ULP_PROTEASE"/>
    <property type="match status" value="1"/>
</dbReference>
<dbReference type="PANTHER" id="PTHR46896:SF3">
    <property type="entry name" value="FI06413P-RELATED"/>
    <property type="match status" value="1"/>
</dbReference>
<feature type="compositionally biased region" description="Polar residues" evidence="6">
    <location>
        <begin position="858"/>
        <end position="867"/>
    </location>
</feature>
<comment type="similarity">
    <text evidence="1">Belongs to the peptidase C48 family.</text>
</comment>
<keyword evidence="3 8" id="KW-0645">Protease</keyword>
<dbReference type="InterPro" id="IPR003653">
    <property type="entry name" value="Peptidase_C48_C"/>
</dbReference>
<name>A0A5J4YNV1_PORPP</name>
<proteinExistence type="inferred from homology"/>
<dbReference type="Proteomes" id="UP000324585">
    <property type="component" value="Unassembled WGS sequence"/>
</dbReference>
<evidence type="ECO:0000256" key="3">
    <source>
        <dbReference type="ARBA" id="ARBA00022670"/>
    </source>
</evidence>
<feature type="compositionally biased region" description="Basic and acidic residues" evidence="6">
    <location>
        <begin position="372"/>
        <end position="401"/>
    </location>
</feature>
<dbReference type="GO" id="GO:0005737">
    <property type="term" value="C:cytoplasm"/>
    <property type="evidence" value="ECO:0007669"/>
    <property type="project" value="TreeGrafter"/>
</dbReference>
<dbReference type="GO" id="GO:0005634">
    <property type="term" value="C:nucleus"/>
    <property type="evidence" value="ECO:0007669"/>
    <property type="project" value="TreeGrafter"/>
</dbReference>
<dbReference type="InterPro" id="IPR051947">
    <property type="entry name" value="Sentrin-specific_protease"/>
</dbReference>
<evidence type="ECO:0000256" key="5">
    <source>
        <dbReference type="ARBA" id="ARBA00022801"/>
    </source>
</evidence>
<sequence length="926" mass="102668">MSVRDTLHPPKTNFNIKNMVIVIYKSTVEASFEHVTLCVTDTGRAGVKPGCASHEQQRHEERHGLVGRVMRERLSGGVPPDQFFRADRMVPDSRSAEVRTRVESTQKRKKGREKTAPDVAATEDAGRMGSGLWISTASRRGRGVRAVAAVDRDSSGEDKHDDFSATKLEFDKFKHESDDLRRKRRVSGLGKAGTKRSLQTWADEPVPATSVPRLIEPTRAEAVLADNGERQAPAGNGSSAARESPARLHSASPAILCSPGADPRKRKSLSASASSTQALATGVSHLEWVELADEEIHGTTAKATAEHAPRSRKSTPKRRSLVLPQSAEKLVLKHENVKQAADAMDIDVVQDGTERGKKRNLKHSPGTQKNGRRQDRIRTYSRTRLEAPGDDSTHIVPEHQENPQPISESSDGQEDSEPPVRRKRVYAATDAQSRRELPGFVEGKRRVGAATQNAPSPEIVVVDLCDGTLSDLRGKEVTDMKEAALLSEELRQERKGDEGSEDYTGTEAASLPSREATRSATPAAATEGRTADEDHAAAAQKAVLVFPFSGERGAVPILPADLDRIKPGEFANDSLIDFYLKFYWWVILGADRQQDVYFFSSFFFPRLTRSQATKQDTLPDVVHDTRRHSRLANGFAGSRSDPPPPLIDYEGVRRWTSDVDLFTKQVVFVPVCSQSHWNLYLITNLNLLVVRANSNDSSRTPDTAAIGASPQILVFDSLPGNSHAAHVAQLEEYIAHEMRHRRPDDFTKLQALCGKTSGQAAHTQRLSPCLGIDTVIVDVPQQSNFIDCGFFLMMSITYFFRDHRRQRALLNMGRSPERRKKAVALEDWYTHDMVDHFKVELEDLILGLASIQGDLATTSPKQQLQQEQHTEYREQNGSDEKRGEGTEEDKDQHESHSASPGDTIQDECSRDQDRSTTELNVAEQHA</sequence>
<dbReference type="SUPFAM" id="SSF54001">
    <property type="entry name" value="Cysteine proteinases"/>
    <property type="match status" value="1"/>
</dbReference>
<evidence type="ECO:0000256" key="6">
    <source>
        <dbReference type="SAM" id="MobiDB-lite"/>
    </source>
</evidence>
<feature type="compositionally biased region" description="Basic and acidic residues" evidence="6">
    <location>
        <begin position="868"/>
        <end position="896"/>
    </location>
</feature>
<protein>
    <submittedName>
        <fullName evidence="8">Ubiquitin-like-specific protease 2</fullName>
    </submittedName>
</protein>
<feature type="compositionally biased region" description="Basic residues" evidence="6">
    <location>
        <begin position="310"/>
        <end position="320"/>
    </location>
</feature>
<feature type="region of interest" description="Disordered" evidence="6">
    <location>
        <begin position="858"/>
        <end position="926"/>
    </location>
</feature>
<feature type="region of interest" description="Disordered" evidence="6">
    <location>
        <begin position="91"/>
        <end position="119"/>
    </location>
</feature>
<evidence type="ECO:0000256" key="1">
    <source>
        <dbReference type="ARBA" id="ARBA00005234"/>
    </source>
</evidence>
<feature type="compositionally biased region" description="Basic and acidic residues" evidence="6">
    <location>
        <begin position="907"/>
        <end position="916"/>
    </location>
</feature>
<feature type="region of interest" description="Disordered" evidence="6">
    <location>
        <begin position="175"/>
        <end position="273"/>
    </location>
</feature>
<feature type="region of interest" description="Disordered" evidence="6">
    <location>
        <begin position="352"/>
        <end position="431"/>
    </location>
</feature>
<dbReference type="Pfam" id="PF02902">
    <property type="entry name" value="Peptidase_C48"/>
    <property type="match status" value="1"/>
</dbReference>
<dbReference type="Gene3D" id="1.10.418.20">
    <property type="match status" value="1"/>
</dbReference>
<dbReference type="OMA" id="DDSTHIV"/>
<keyword evidence="5" id="KW-0378">Hydrolase</keyword>
<evidence type="ECO:0000256" key="4">
    <source>
        <dbReference type="ARBA" id="ARBA00022786"/>
    </source>
</evidence>
<dbReference type="GO" id="GO:0070139">
    <property type="term" value="F:SUMO-specific endopeptidase activity"/>
    <property type="evidence" value="ECO:0007669"/>
    <property type="project" value="TreeGrafter"/>
</dbReference>